<keyword evidence="2" id="KW-1185">Reference proteome</keyword>
<reference evidence="1" key="2">
    <citation type="submission" date="2021-02" db="EMBL/GenBank/DDBJ databases">
        <authorList>
            <person name="Kimball J.A."/>
            <person name="Haas M.W."/>
            <person name="Macchietto M."/>
            <person name="Kono T."/>
            <person name="Duquette J."/>
            <person name="Shao M."/>
        </authorList>
    </citation>
    <scope>NUCLEOTIDE SEQUENCE</scope>
    <source>
        <tissue evidence="1">Fresh leaf tissue</tissue>
    </source>
</reference>
<protein>
    <submittedName>
        <fullName evidence="1">Uncharacterized protein</fullName>
    </submittedName>
</protein>
<gene>
    <name evidence="1" type="ORF">GUJ93_ZPchr0013g37352</name>
</gene>
<dbReference type="AlphaFoldDB" id="A0A8J6C4C0"/>
<comment type="caution">
    <text evidence="1">The sequence shown here is derived from an EMBL/GenBank/DDBJ whole genome shotgun (WGS) entry which is preliminary data.</text>
</comment>
<evidence type="ECO:0000313" key="1">
    <source>
        <dbReference type="EMBL" id="KAG8099193.1"/>
    </source>
</evidence>
<name>A0A8J6C4C0_ZIZPA</name>
<sequence>MHRSAYFSSTEVLSKAAIWWKLCTSFGNELAMTNDHGEDPCSGKKIYGRRVHPAPRVTPARYMPRGVCSAERTVRAKAGVGRSGRWLRLRRRGRRGSEQQVVVASTKRAAWVETEGAVRAEERL</sequence>
<organism evidence="1 2">
    <name type="scientific">Zizania palustris</name>
    <name type="common">Northern wild rice</name>
    <dbReference type="NCBI Taxonomy" id="103762"/>
    <lineage>
        <taxon>Eukaryota</taxon>
        <taxon>Viridiplantae</taxon>
        <taxon>Streptophyta</taxon>
        <taxon>Embryophyta</taxon>
        <taxon>Tracheophyta</taxon>
        <taxon>Spermatophyta</taxon>
        <taxon>Magnoliopsida</taxon>
        <taxon>Liliopsida</taxon>
        <taxon>Poales</taxon>
        <taxon>Poaceae</taxon>
        <taxon>BOP clade</taxon>
        <taxon>Oryzoideae</taxon>
        <taxon>Oryzeae</taxon>
        <taxon>Zizaniinae</taxon>
        <taxon>Zizania</taxon>
    </lineage>
</organism>
<accession>A0A8J6C4C0</accession>
<dbReference type="Proteomes" id="UP000729402">
    <property type="component" value="Unassembled WGS sequence"/>
</dbReference>
<reference evidence="1" key="1">
    <citation type="journal article" date="2021" name="bioRxiv">
        <title>Whole Genome Assembly and Annotation of Northern Wild Rice, Zizania palustris L., Supports a Whole Genome Duplication in the Zizania Genus.</title>
        <authorList>
            <person name="Haas M."/>
            <person name="Kono T."/>
            <person name="Macchietto M."/>
            <person name="Millas R."/>
            <person name="McGilp L."/>
            <person name="Shao M."/>
            <person name="Duquette J."/>
            <person name="Hirsch C.N."/>
            <person name="Kimball J."/>
        </authorList>
    </citation>
    <scope>NUCLEOTIDE SEQUENCE</scope>
    <source>
        <tissue evidence="1">Fresh leaf tissue</tissue>
    </source>
</reference>
<dbReference type="EMBL" id="JAAALK010000079">
    <property type="protein sequence ID" value="KAG8099193.1"/>
    <property type="molecule type" value="Genomic_DNA"/>
</dbReference>
<proteinExistence type="predicted"/>
<evidence type="ECO:0000313" key="2">
    <source>
        <dbReference type="Proteomes" id="UP000729402"/>
    </source>
</evidence>